<dbReference type="EMBL" id="OU503040">
    <property type="protein sequence ID" value="CAI9761332.1"/>
    <property type="molecule type" value="Genomic_DNA"/>
</dbReference>
<evidence type="ECO:0000313" key="2">
    <source>
        <dbReference type="EMBL" id="CAI9761332.1"/>
    </source>
</evidence>
<gene>
    <name evidence="2" type="ORF">FPE_LOCUS8762</name>
</gene>
<keyword evidence="3" id="KW-1185">Reference proteome</keyword>
<organism evidence="2 3">
    <name type="scientific">Fraxinus pennsylvanica</name>
    <dbReference type="NCBI Taxonomy" id="56036"/>
    <lineage>
        <taxon>Eukaryota</taxon>
        <taxon>Viridiplantae</taxon>
        <taxon>Streptophyta</taxon>
        <taxon>Embryophyta</taxon>
        <taxon>Tracheophyta</taxon>
        <taxon>Spermatophyta</taxon>
        <taxon>Magnoliopsida</taxon>
        <taxon>eudicotyledons</taxon>
        <taxon>Gunneridae</taxon>
        <taxon>Pentapetalae</taxon>
        <taxon>asterids</taxon>
        <taxon>lamiids</taxon>
        <taxon>Lamiales</taxon>
        <taxon>Oleaceae</taxon>
        <taxon>Oleeae</taxon>
        <taxon>Fraxinus</taxon>
    </lineage>
</organism>
<reference evidence="2" key="1">
    <citation type="submission" date="2023-05" db="EMBL/GenBank/DDBJ databases">
        <authorList>
            <person name="Huff M."/>
        </authorList>
    </citation>
    <scope>NUCLEOTIDE SEQUENCE</scope>
</reference>
<evidence type="ECO:0000313" key="3">
    <source>
        <dbReference type="Proteomes" id="UP000834106"/>
    </source>
</evidence>
<feature type="region of interest" description="Disordered" evidence="1">
    <location>
        <begin position="143"/>
        <end position="198"/>
    </location>
</feature>
<accession>A0AAD1Z6E2</accession>
<proteinExistence type="predicted"/>
<protein>
    <submittedName>
        <fullName evidence="2">Uncharacterized protein</fullName>
    </submittedName>
</protein>
<evidence type="ECO:0000256" key="1">
    <source>
        <dbReference type="SAM" id="MobiDB-lite"/>
    </source>
</evidence>
<name>A0AAD1Z6E2_9LAMI</name>
<dbReference type="AlphaFoldDB" id="A0AAD1Z6E2"/>
<dbReference type="Proteomes" id="UP000834106">
    <property type="component" value="Chromosome 5"/>
</dbReference>
<sequence>MAGRTIVGVVTEVLYDGGFVAMNRHPEDHCLVRFQNFTIFVELCVCSSIASAAKAANVHFHGLNLIESKVYLSPKLWYLRVSEGSTRHYFGRQRRSSIAKEGEEMAQLYTLDKRRLFSHVCSEISLKLYLSTKEEVKQVISSDGSSGGVVVSGGAVSKKQENNAARCELDGATSDGSRKQQNGTGFSKSDPARRAKPR</sequence>